<evidence type="ECO:0000313" key="4">
    <source>
        <dbReference type="EMBL" id="MBP0617030.1"/>
    </source>
</evidence>
<evidence type="ECO:0000313" key="5">
    <source>
        <dbReference type="Proteomes" id="UP000678276"/>
    </source>
</evidence>
<dbReference type="SUPFAM" id="SSF55895">
    <property type="entry name" value="Ribonuclease Rh-like"/>
    <property type="match status" value="1"/>
</dbReference>
<dbReference type="Proteomes" id="UP000678276">
    <property type="component" value="Unassembled WGS sequence"/>
</dbReference>
<accession>A0ABS4BLK2</accession>
<evidence type="ECO:0000256" key="1">
    <source>
        <dbReference type="ARBA" id="ARBA00007469"/>
    </source>
</evidence>
<comment type="similarity">
    <text evidence="1 2">Belongs to the RNase T2 family.</text>
</comment>
<comment type="caution">
    <text evidence="4">The sequence shown here is derived from an EMBL/GenBank/DDBJ whole genome shotgun (WGS) entry which is preliminary data.</text>
</comment>
<reference evidence="4 5" key="1">
    <citation type="submission" date="2021-04" db="EMBL/GenBank/DDBJ databases">
        <title>Whole genome sequence of Jiella sp. KSK16Y-1.</title>
        <authorList>
            <person name="Tuo L."/>
        </authorList>
    </citation>
    <scope>NUCLEOTIDE SEQUENCE [LARGE SCALE GENOMIC DNA]</scope>
    <source>
        <strain evidence="4 5">KSK16Y-1</strain>
    </source>
</reference>
<organism evidence="4 5">
    <name type="scientific">Jiella mangrovi</name>
    <dbReference type="NCBI Taxonomy" id="2821407"/>
    <lineage>
        <taxon>Bacteria</taxon>
        <taxon>Pseudomonadati</taxon>
        <taxon>Pseudomonadota</taxon>
        <taxon>Alphaproteobacteria</taxon>
        <taxon>Hyphomicrobiales</taxon>
        <taxon>Aurantimonadaceae</taxon>
        <taxon>Jiella</taxon>
    </lineage>
</organism>
<evidence type="ECO:0000256" key="2">
    <source>
        <dbReference type="RuleBase" id="RU004328"/>
    </source>
</evidence>
<dbReference type="EMBL" id="JAGJCF010000013">
    <property type="protein sequence ID" value="MBP0617030.1"/>
    <property type="molecule type" value="Genomic_DNA"/>
</dbReference>
<dbReference type="PANTHER" id="PTHR11240">
    <property type="entry name" value="RIBONUCLEASE T2"/>
    <property type="match status" value="1"/>
</dbReference>
<dbReference type="Gene3D" id="3.90.730.10">
    <property type="entry name" value="Ribonuclease T2-like"/>
    <property type="match status" value="1"/>
</dbReference>
<dbReference type="PROSITE" id="PS00531">
    <property type="entry name" value="RNASE_T2_2"/>
    <property type="match status" value="1"/>
</dbReference>
<evidence type="ECO:0000256" key="3">
    <source>
        <dbReference type="SAM" id="MobiDB-lite"/>
    </source>
</evidence>
<feature type="compositionally biased region" description="Low complexity" evidence="3">
    <location>
        <begin position="124"/>
        <end position="138"/>
    </location>
</feature>
<proteinExistence type="inferred from homology"/>
<dbReference type="Pfam" id="PF00445">
    <property type="entry name" value="Ribonuclease_T2"/>
    <property type="match status" value="1"/>
</dbReference>
<keyword evidence="5" id="KW-1185">Reference proteome</keyword>
<name>A0ABS4BLK2_9HYPH</name>
<gene>
    <name evidence="4" type="ORF">J6595_15690</name>
</gene>
<dbReference type="InterPro" id="IPR018188">
    <property type="entry name" value="RNase_T2_His_AS_1"/>
</dbReference>
<dbReference type="InterPro" id="IPR033130">
    <property type="entry name" value="RNase_T2_His_AS_2"/>
</dbReference>
<dbReference type="InterPro" id="IPR001568">
    <property type="entry name" value="RNase_T2-like"/>
</dbReference>
<feature type="region of interest" description="Disordered" evidence="3">
    <location>
        <begin position="97"/>
        <end position="141"/>
    </location>
</feature>
<dbReference type="PANTHER" id="PTHR11240:SF22">
    <property type="entry name" value="RIBONUCLEASE T2"/>
    <property type="match status" value="1"/>
</dbReference>
<dbReference type="InterPro" id="IPR036430">
    <property type="entry name" value="RNase_T2-like_sf"/>
</dbReference>
<dbReference type="PROSITE" id="PS00530">
    <property type="entry name" value="RNASE_T2_1"/>
    <property type="match status" value="1"/>
</dbReference>
<dbReference type="CDD" id="cd01062">
    <property type="entry name" value="RNase_T2_prok"/>
    <property type="match status" value="1"/>
</dbReference>
<sequence>MLGLAVSALPTAAQEPLDGFVVARKACNATISIRNAASESGTVLEIDRAYDLLGENRVNGSHYYVLVPEAEPARRWVEKSCGDWVKLIARDEAFDRAGGNVANSPRDDTGVSGDAGEAGRRSDGAVSAGLQSGSQSGSTPSRDYVLAISWQPAFCETHRGKAECRTQTPGRFDADHFSLHGLWPQPRPNTYCGFSADERSAIQRTDWEDLDPVDVDDDTRQALAEAMPGSQSLLERHEWTKHGTCYGTSQDEYFDDSLAVLERINGSRVRELFAGAIGQTLTLDQIRAAFDESFGEGAGERVRVACSRGGRRLIVELTIGLVGEITENPDVSRLIAAARPTDGGCDEGLVDAVGFE</sequence>
<dbReference type="InterPro" id="IPR039378">
    <property type="entry name" value="RNase_T2_prok"/>
</dbReference>
<protein>
    <submittedName>
        <fullName evidence="4">Ribonuclease</fullName>
    </submittedName>
</protein>